<dbReference type="Gene3D" id="3.30.590.20">
    <property type="match status" value="1"/>
</dbReference>
<dbReference type="PANTHER" id="PTHR34378:SF1">
    <property type="entry name" value="GLUTAMATE--CYSTEINE LIGASE, CHLOROPLASTIC"/>
    <property type="match status" value="1"/>
</dbReference>
<dbReference type="Pfam" id="PF04107">
    <property type="entry name" value="GCS2"/>
    <property type="match status" value="1"/>
</dbReference>
<organism evidence="5 6">
    <name type="scientific">Algoriphagus namhaensis</name>
    <dbReference type="NCBI Taxonomy" id="915353"/>
    <lineage>
        <taxon>Bacteria</taxon>
        <taxon>Pseudomonadati</taxon>
        <taxon>Bacteroidota</taxon>
        <taxon>Cytophagia</taxon>
        <taxon>Cytophagales</taxon>
        <taxon>Cyclobacteriaceae</taxon>
        <taxon>Algoriphagus</taxon>
    </lineage>
</organism>
<proteinExistence type="predicted"/>
<dbReference type="InterPro" id="IPR014746">
    <property type="entry name" value="Gln_synth/guanido_kin_cat_dom"/>
</dbReference>
<protein>
    <recommendedName>
        <fullName evidence="1">glutamate--cysteine ligase</fullName>
        <ecNumber evidence="1">6.3.2.2</ecNumber>
    </recommendedName>
</protein>
<dbReference type="InterPro" id="IPR035434">
    <property type="entry name" value="GCL_bact_plant"/>
</dbReference>
<dbReference type="SUPFAM" id="SSF55931">
    <property type="entry name" value="Glutamine synthetase/guanido kinase"/>
    <property type="match status" value="1"/>
</dbReference>
<dbReference type="InterPro" id="IPR006336">
    <property type="entry name" value="GCS2"/>
</dbReference>
<comment type="caution">
    <text evidence="5">The sequence shown here is derived from an EMBL/GenBank/DDBJ whole genome shotgun (WGS) entry which is preliminary data.</text>
</comment>
<accession>A0ABV8AV08</accession>
<gene>
    <name evidence="5" type="ORF">ACFOSV_16695</name>
</gene>
<dbReference type="PANTHER" id="PTHR34378">
    <property type="entry name" value="GLUTAMATE--CYSTEINE LIGASE, CHLOROPLASTIC"/>
    <property type="match status" value="1"/>
</dbReference>
<keyword evidence="6" id="KW-1185">Reference proteome</keyword>
<dbReference type="GO" id="GO:0016874">
    <property type="term" value="F:ligase activity"/>
    <property type="evidence" value="ECO:0007669"/>
    <property type="project" value="UniProtKB-KW"/>
</dbReference>
<reference evidence="6" key="1">
    <citation type="journal article" date="2019" name="Int. J. Syst. Evol. Microbiol.">
        <title>The Global Catalogue of Microorganisms (GCM) 10K type strain sequencing project: providing services to taxonomists for standard genome sequencing and annotation.</title>
        <authorList>
            <consortium name="The Broad Institute Genomics Platform"/>
            <consortium name="The Broad Institute Genome Sequencing Center for Infectious Disease"/>
            <person name="Wu L."/>
            <person name="Ma J."/>
        </authorList>
    </citation>
    <scope>NUCLEOTIDE SEQUENCE [LARGE SCALE GENOMIC DNA]</scope>
    <source>
        <strain evidence="6">CCUG 60523</strain>
    </source>
</reference>
<name>A0ABV8AV08_9BACT</name>
<evidence type="ECO:0000256" key="1">
    <source>
        <dbReference type="ARBA" id="ARBA00012220"/>
    </source>
</evidence>
<evidence type="ECO:0000256" key="4">
    <source>
        <dbReference type="ARBA" id="ARBA00022840"/>
    </source>
</evidence>
<evidence type="ECO:0000313" key="6">
    <source>
        <dbReference type="Proteomes" id="UP001595805"/>
    </source>
</evidence>
<dbReference type="RefSeq" id="WP_377907187.1">
    <property type="nucleotide sequence ID" value="NZ_JBHRZS010000007.1"/>
</dbReference>
<keyword evidence="4" id="KW-0067">ATP-binding</keyword>
<keyword evidence="3" id="KW-0547">Nucleotide-binding</keyword>
<evidence type="ECO:0000313" key="5">
    <source>
        <dbReference type="EMBL" id="MFC3881837.1"/>
    </source>
</evidence>
<evidence type="ECO:0000256" key="2">
    <source>
        <dbReference type="ARBA" id="ARBA00022598"/>
    </source>
</evidence>
<dbReference type="Proteomes" id="UP001595805">
    <property type="component" value="Unassembled WGS sequence"/>
</dbReference>
<dbReference type="EMBL" id="JBHRZS010000007">
    <property type="protein sequence ID" value="MFC3881837.1"/>
    <property type="molecule type" value="Genomic_DNA"/>
</dbReference>
<evidence type="ECO:0000256" key="3">
    <source>
        <dbReference type="ARBA" id="ARBA00022741"/>
    </source>
</evidence>
<sequence length="452" mass="51607">MEFTNLNQELCRKFVEDELFSPRLQKNPVQPGLIGLEIESFPYRIDQKTILPVPLYEGGDSLAASVEKTAESPSHESMFYSLPEHHNRFLDKVILSHGDIIQFEPGGQLEVATAPCYSFDQIQSQLQSTWAFLNKISQNEEIQFAHYGTNPWLDEIEIGLQLPKPRYQALQQYLNGISPNGKQMMLLTCSIHINLDLGQSKETRRKRIIASNLIAPFLSAIFSHSPVQAGKLTSHKSHRSFLWQNLDRQRTGFPLDFKKNQDFDSLIDSYLDFGLNAPLIHIHRLVAKPLPKGFSFGDWLQNPISGISPTIDDLRNHFTLLFPEVRLKGFLELRSCDALPEKWQLVPLAFCCGLLYHDQSLDAVLELSEEILPGLKQYWKKASFGLVDKALFNYALKLFQLAISGFTSLPAGFRSQEQLNLLLEYFEQYTNQQSSPADDLIREFQMNNSLII</sequence>
<dbReference type="EC" id="6.3.2.2" evidence="1"/>
<keyword evidence="2 5" id="KW-0436">Ligase</keyword>